<dbReference type="EMBL" id="ML996569">
    <property type="protein sequence ID" value="KAF2759790.1"/>
    <property type="molecule type" value="Genomic_DNA"/>
</dbReference>
<feature type="compositionally biased region" description="Polar residues" evidence="1">
    <location>
        <begin position="13"/>
        <end position="24"/>
    </location>
</feature>
<evidence type="ECO:0000313" key="3">
    <source>
        <dbReference type="EMBL" id="KAF2759790.1"/>
    </source>
</evidence>
<keyword evidence="4" id="KW-1185">Reference proteome</keyword>
<name>A0A6A6WCV1_9PEZI</name>
<proteinExistence type="predicted"/>
<feature type="transmembrane region" description="Helical" evidence="2">
    <location>
        <begin position="796"/>
        <end position="819"/>
    </location>
</feature>
<feature type="compositionally biased region" description="Basic and acidic residues" evidence="1">
    <location>
        <begin position="145"/>
        <end position="159"/>
    </location>
</feature>
<evidence type="ECO:0000313" key="4">
    <source>
        <dbReference type="Proteomes" id="UP000799437"/>
    </source>
</evidence>
<dbReference type="RefSeq" id="XP_033602241.1">
    <property type="nucleotide sequence ID" value="XM_033745368.1"/>
</dbReference>
<organism evidence="3 4">
    <name type="scientific">Pseudovirgaria hyperparasitica</name>
    <dbReference type="NCBI Taxonomy" id="470096"/>
    <lineage>
        <taxon>Eukaryota</taxon>
        <taxon>Fungi</taxon>
        <taxon>Dikarya</taxon>
        <taxon>Ascomycota</taxon>
        <taxon>Pezizomycotina</taxon>
        <taxon>Dothideomycetes</taxon>
        <taxon>Dothideomycetes incertae sedis</taxon>
        <taxon>Acrospermales</taxon>
        <taxon>Acrospermaceae</taxon>
        <taxon>Pseudovirgaria</taxon>
    </lineage>
</organism>
<dbReference type="OrthoDB" id="3692311at2759"/>
<feature type="compositionally biased region" description="Low complexity" evidence="1">
    <location>
        <begin position="25"/>
        <end position="46"/>
    </location>
</feature>
<protein>
    <submittedName>
        <fullName evidence="3">Uncharacterized protein</fullName>
    </submittedName>
</protein>
<accession>A0A6A6WCV1</accession>
<gene>
    <name evidence="3" type="ORF">EJ05DRAFT_484697</name>
</gene>
<reference evidence="3" key="1">
    <citation type="journal article" date="2020" name="Stud. Mycol.">
        <title>101 Dothideomycetes genomes: a test case for predicting lifestyles and emergence of pathogens.</title>
        <authorList>
            <person name="Haridas S."/>
            <person name="Albert R."/>
            <person name="Binder M."/>
            <person name="Bloem J."/>
            <person name="Labutti K."/>
            <person name="Salamov A."/>
            <person name="Andreopoulos B."/>
            <person name="Baker S."/>
            <person name="Barry K."/>
            <person name="Bills G."/>
            <person name="Bluhm B."/>
            <person name="Cannon C."/>
            <person name="Castanera R."/>
            <person name="Culley D."/>
            <person name="Daum C."/>
            <person name="Ezra D."/>
            <person name="Gonzalez J."/>
            <person name="Henrissat B."/>
            <person name="Kuo A."/>
            <person name="Liang C."/>
            <person name="Lipzen A."/>
            <person name="Lutzoni F."/>
            <person name="Magnuson J."/>
            <person name="Mondo S."/>
            <person name="Nolan M."/>
            <person name="Ohm R."/>
            <person name="Pangilinan J."/>
            <person name="Park H.-J."/>
            <person name="Ramirez L."/>
            <person name="Alfaro M."/>
            <person name="Sun H."/>
            <person name="Tritt A."/>
            <person name="Yoshinaga Y."/>
            <person name="Zwiers L.-H."/>
            <person name="Turgeon B."/>
            <person name="Goodwin S."/>
            <person name="Spatafora J."/>
            <person name="Crous P."/>
            <person name="Grigoriev I."/>
        </authorList>
    </citation>
    <scope>NUCLEOTIDE SEQUENCE</scope>
    <source>
        <strain evidence="3">CBS 121739</strain>
    </source>
</reference>
<sequence>MSTQHSPLKPDVESSSEVPTNTNNRTSLRPFLLSSSRSQSSPTLPRAPCSTPKLSQQEKPLPPLRAPEIIVSPVDESSPKLIHPAFRHSQRWPDLRGAQSNGNDVTGNGSHASSRVHEEKQYGVPASDPSPDDEASSPVSPVRASTDRGGHEHEADPEHGGSVSEAGEPRVAVQFARRASTSSPARHDGDQPQRQQHAYRALPYPLSPTSPIPTQQRIEQGEKGATPSPPLEAWSSAPNHLNQKSKFAVLFGIGDAVMAFAPIAFIVLGICIAKLHGQEVEGNGFGKNIERTMDLGPTLFPIMFAAVAGKALKITARYCAEHGSKLGTLELLMASQTVWGTFESQVLLKSLSVLGAHLFFLWALSPIGGQASLRVLEFGNVTIGNQSQVIYMSTGNMSPLQDTHSLLNNGNQGTSTNAALNAMYNAVLTAPSQNGMSKVDLWGNPRIPRIDTLVNVTADNNGWLPVPDVLTPGQYSALVGIPVAGVLPVDEVDLEVTSSYLEFSCPWQGKLPYSGNETLPLGRIWGLNGTTRRIGENVFGDALKGTQTTFFLDTDTPFTDARLNGINYDADVPEYNFPFDKDEPSLRDPRTITFGSRYWPPNETESYTILRWCTVTARYVDVVFRCDKGSCLANKMRKAEKYSKRNNNITVLDWNTTTTNLFEQLPRSHGSVQFGRSEEMTMTEKYIRGALNVYSTGTQVVDMEHVTMEDFNDRFTRVMNTYLHLAQGPFAFAGNIPPIAAFGPYGNSTMENGTAMTAATSGVTNYGDSESVVAPWYGFPSMATNKTFQKVYQCNFLWLAVMEASSGILLCLGIAGLIMKIRCRAPDMLGYVASMTYDNPYVVLPAGGCVFSAMERAQRLKRMEVRIGDVQPRSKMGHVAFASVQGHSGIGSLQKERLYV</sequence>
<dbReference type="AlphaFoldDB" id="A0A6A6WCV1"/>
<keyword evidence="2" id="KW-0472">Membrane</keyword>
<feature type="compositionally biased region" description="Polar residues" evidence="1">
    <location>
        <begin position="98"/>
        <end position="113"/>
    </location>
</feature>
<evidence type="ECO:0000256" key="2">
    <source>
        <dbReference type="SAM" id="Phobius"/>
    </source>
</evidence>
<keyword evidence="2" id="KW-0812">Transmembrane</keyword>
<dbReference type="GeneID" id="54486422"/>
<feature type="region of interest" description="Disordered" evidence="1">
    <location>
        <begin position="1"/>
        <end position="230"/>
    </location>
</feature>
<keyword evidence="2" id="KW-1133">Transmembrane helix</keyword>
<dbReference type="Proteomes" id="UP000799437">
    <property type="component" value="Unassembled WGS sequence"/>
</dbReference>
<feature type="transmembrane region" description="Helical" evidence="2">
    <location>
        <begin position="247"/>
        <end position="275"/>
    </location>
</feature>
<evidence type="ECO:0000256" key="1">
    <source>
        <dbReference type="SAM" id="MobiDB-lite"/>
    </source>
</evidence>